<dbReference type="GO" id="GO:0004180">
    <property type="term" value="F:carboxypeptidase activity"/>
    <property type="evidence" value="ECO:0007669"/>
    <property type="project" value="UniProtKB-KW"/>
</dbReference>
<organism evidence="5 6">
    <name type="scientific">Streptomyces flavochromogenes</name>
    <dbReference type="NCBI Taxonomy" id="68199"/>
    <lineage>
        <taxon>Bacteria</taxon>
        <taxon>Bacillati</taxon>
        <taxon>Actinomycetota</taxon>
        <taxon>Actinomycetes</taxon>
        <taxon>Kitasatosporales</taxon>
        <taxon>Streptomycetaceae</taxon>
        <taxon>Streptomyces</taxon>
    </lineage>
</organism>
<protein>
    <submittedName>
        <fullName evidence="5">D-alanyl-D-alanine carboxypeptidase family protein</fullName>
        <ecNumber evidence="5">3.4.-.-</ecNumber>
    </submittedName>
</protein>
<dbReference type="PANTHER" id="PTHR21581">
    <property type="entry name" value="D-ALANYL-D-ALANINE CARBOXYPEPTIDASE"/>
    <property type="match status" value="1"/>
</dbReference>
<evidence type="ECO:0000256" key="1">
    <source>
        <dbReference type="SAM" id="MobiDB-lite"/>
    </source>
</evidence>
<keyword evidence="2" id="KW-1133">Transmembrane helix</keyword>
<dbReference type="Proteomes" id="UP001602370">
    <property type="component" value="Unassembled WGS sequence"/>
</dbReference>
<comment type="caution">
    <text evidence="5">The sequence shown here is derived from an EMBL/GenBank/DDBJ whole genome shotgun (WGS) entry which is preliminary data.</text>
</comment>
<evidence type="ECO:0000259" key="4">
    <source>
        <dbReference type="Pfam" id="PF00768"/>
    </source>
</evidence>
<keyword evidence="5" id="KW-0645">Protease</keyword>
<dbReference type="PANTHER" id="PTHR21581:SF33">
    <property type="entry name" value="D-ALANYL-D-ALANINE CARBOXYPEPTIDASE DACB"/>
    <property type="match status" value="1"/>
</dbReference>
<name>A0ABW6XQF2_9ACTN</name>
<feature type="chain" id="PRO_5045734064" evidence="3">
    <location>
        <begin position="29"/>
        <end position="442"/>
    </location>
</feature>
<dbReference type="Pfam" id="PF00768">
    <property type="entry name" value="Peptidase_S11"/>
    <property type="match status" value="1"/>
</dbReference>
<evidence type="ECO:0000313" key="5">
    <source>
        <dbReference type="EMBL" id="MFF5919743.1"/>
    </source>
</evidence>
<dbReference type="RefSeq" id="WP_388307469.1">
    <property type="nucleotide sequence ID" value="NZ_JBIBDZ010000004.1"/>
</dbReference>
<dbReference type="Gene3D" id="3.40.710.10">
    <property type="entry name" value="DD-peptidase/beta-lactamase superfamily"/>
    <property type="match status" value="1"/>
</dbReference>
<feature type="region of interest" description="Disordered" evidence="1">
    <location>
        <begin position="374"/>
        <end position="410"/>
    </location>
</feature>
<evidence type="ECO:0000313" key="6">
    <source>
        <dbReference type="Proteomes" id="UP001602370"/>
    </source>
</evidence>
<feature type="signal peptide" evidence="3">
    <location>
        <begin position="1"/>
        <end position="28"/>
    </location>
</feature>
<feature type="compositionally biased region" description="Low complexity" evidence="1">
    <location>
        <begin position="386"/>
        <end position="399"/>
    </location>
</feature>
<dbReference type="InterPro" id="IPR012338">
    <property type="entry name" value="Beta-lactam/transpept-like"/>
</dbReference>
<feature type="domain" description="Peptidase S11 D-alanyl-D-alanine carboxypeptidase A N-terminal" evidence="4">
    <location>
        <begin position="91"/>
        <end position="321"/>
    </location>
</feature>
<dbReference type="EC" id="3.4.-.-" evidence="5"/>
<keyword evidence="5" id="KW-0121">Carboxypeptidase</keyword>
<reference evidence="5 6" key="1">
    <citation type="submission" date="2024-10" db="EMBL/GenBank/DDBJ databases">
        <title>The Natural Products Discovery Center: Release of the First 8490 Sequenced Strains for Exploring Actinobacteria Biosynthetic Diversity.</title>
        <authorList>
            <person name="Kalkreuter E."/>
            <person name="Kautsar S.A."/>
            <person name="Yang D."/>
            <person name="Bader C.D."/>
            <person name="Teijaro C.N."/>
            <person name="Fluegel L."/>
            <person name="Davis C.M."/>
            <person name="Simpson J.R."/>
            <person name="Lauterbach L."/>
            <person name="Steele A.D."/>
            <person name="Gui C."/>
            <person name="Meng S."/>
            <person name="Li G."/>
            <person name="Viehrig K."/>
            <person name="Ye F."/>
            <person name="Su P."/>
            <person name="Kiefer A.F."/>
            <person name="Nichols A."/>
            <person name="Cepeda A.J."/>
            <person name="Yan W."/>
            <person name="Fan B."/>
            <person name="Jiang Y."/>
            <person name="Adhikari A."/>
            <person name="Zheng C.-J."/>
            <person name="Schuster L."/>
            <person name="Cowan T.M."/>
            <person name="Smanski M.J."/>
            <person name="Chevrette M.G."/>
            <person name="De Carvalho L.P.S."/>
            <person name="Shen B."/>
        </authorList>
    </citation>
    <scope>NUCLEOTIDE SEQUENCE [LARGE SCALE GENOMIC DNA]</scope>
    <source>
        <strain evidence="5 6">NPDC012605</strain>
    </source>
</reference>
<proteinExistence type="predicted"/>
<evidence type="ECO:0000256" key="2">
    <source>
        <dbReference type="SAM" id="Phobius"/>
    </source>
</evidence>
<sequence>MIVTSAVRHAAAGTAAVLLALPAPSATASPVTSTATVTSTAAVPSTATVTTSSGSLRTFLREPTPPARRYLDRARLDRKGTQVQPLSGAPDVPSVSALSWVVADASSGEVLAARNAHRKLPPASTLKALFALTALPHHEPSEQHTVADSELTGIGDGSSLVGVKEGYTYKVSDLWNGVFLSSGNDAVHVLAAMNGGWESMSRQMQEKARSLGALDTQVVSPDGYDAPGQVSSAYDLAVFGRAGLQDPAFTRYCSTAYADFPAGSWSYGIANTNRLLTGANGVGRYPGLIGIKNGYTSNAGNTLISAARRGDRTLVVTVMNPQSGGGLAVYEEARELLDWGFEAADLVQPVGSLLPVRTTTTAAGSGNRAVAVAREGRDARADGRAPRPGAEAAAAAAPAKDPAHGEEPSGASAGLPLALVGSACAAALALWGWRRRTAHRAG</sequence>
<dbReference type="EMBL" id="JBIBDZ010000004">
    <property type="protein sequence ID" value="MFF5919743.1"/>
    <property type="molecule type" value="Genomic_DNA"/>
</dbReference>
<accession>A0ABW6XQF2</accession>
<keyword evidence="6" id="KW-1185">Reference proteome</keyword>
<keyword evidence="5" id="KW-0378">Hydrolase</keyword>
<gene>
    <name evidence="5" type="ORF">ACFY8C_15575</name>
</gene>
<dbReference type="SUPFAM" id="SSF56601">
    <property type="entry name" value="beta-lactamase/transpeptidase-like"/>
    <property type="match status" value="1"/>
</dbReference>
<feature type="compositionally biased region" description="Basic and acidic residues" evidence="1">
    <location>
        <begin position="374"/>
        <end position="385"/>
    </location>
</feature>
<keyword evidence="2" id="KW-0812">Transmembrane</keyword>
<dbReference type="InterPro" id="IPR001967">
    <property type="entry name" value="Peptidase_S11_N"/>
</dbReference>
<keyword evidence="2" id="KW-0472">Membrane</keyword>
<keyword evidence="3" id="KW-0732">Signal</keyword>
<evidence type="ECO:0000256" key="3">
    <source>
        <dbReference type="SAM" id="SignalP"/>
    </source>
</evidence>
<feature type="transmembrane region" description="Helical" evidence="2">
    <location>
        <begin position="413"/>
        <end position="433"/>
    </location>
</feature>